<sequence>MRVLVIGANGQIGRHMVKMLGLSTEHEVKAMIRSEEQRSTMEDLGAHEIVIGDLEKDFSHAYEGVDAVIFTAGSGGHTSQEQTEVIDRSAAIKSVEEAEKHGVARFIMISAIGAGHPEETPEGIRHYMKAKGAADDALLNSRLNYTILRPGSLSNDAGKGTITAAKELSDRSGEIPREDVASAAVNSLTIEETNHQVFELLSGDTSIGTALKNIK</sequence>
<dbReference type="SUPFAM" id="SSF51735">
    <property type="entry name" value="NAD(P)-binding Rossmann-fold domains"/>
    <property type="match status" value="1"/>
</dbReference>
<accession>A0A2W0HB09</accession>
<evidence type="ECO:0000259" key="1">
    <source>
        <dbReference type="Pfam" id="PF13460"/>
    </source>
</evidence>
<evidence type="ECO:0000313" key="2">
    <source>
        <dbReference type="EMBL" id="PYZ99044.1"/>
    </source>
</evidence>
<organism evidence="2 3">
    <name type="scientific">Alteribacter lacisalsi</name>
    <dbReference type="NCBI Taxonomy" id="2045244"/>
    <lineage>
        <taxon>Bacteria</taxon>
        <taxon>Bacillati</taxon>
        <taxon>Bacillota</taxon>
        <taxon>Bacilli</taxon>
        <taxon>Bacillales</taxon>
        <taxon>Bacillaceae</taxon>
        <taxon>Alteribacter</taxon>
    </lineage>
</organism>
<dbReference type="EMBL" id="PDOF01000001">
    <property type="protein sequence ID" value="PYZ99044.1"/>
    <property type="molecule type" value="Genomic_DNA"/>
</dbReference>
<evidence type="ECO:0000313" key="3">
    <source>
        <dbReference type="Proteomes" id="UP000248066"/>
    </source>
</evidence>
<reference evidence="2 3" key="1">
    <citation type="submission" date="2017-10" db="EMBL/GenBank/DDBJ databases">
        <title>Bacillus sp. nov., a halophilic bacterium isolated from a Yangshapao Lake.</title>
        <authorList>
            <person name="Wang H."/>
        </authorList>
    </citation>
    <scope>NUCLEOTIDE SEQUENCE [LARGE SCALE GENOMIC DNA]</scope>
    <source>
        <strain evidence="2 3">YSP-3</strain>
    </source>
</reference>
<protein>
    <submittedName>
        <fullName evidence="2">NAD-dependent dehydratase</fullName>
    </submittedName>
</protein>
<feature type="domain" description="NAD(P)-binding" evidence="1">
    <location>
        <begin position="7"/>
        <end position="189"/>
    </location>
</feature>
<keyword evidence="3" id="KW-1185">Reference proteome</keyword>
<dbReference type="PANTHER" id="PTHR15020:SF50">
    <property type="entry name" value="UPF0659 PROTEIN YMR090W"/>
    <property type="match status" value="1"/>
</dbReference>
<dbReference type="RefSeq" id="WP_110519460.1">
    <property type="nucleotide sequence ID" value="NZ_PDOF01000001.1"/>
</dbReference>
<dbReference type="CDD" id="cd05243">
    <property type="entry name" value="SDR_a5"/>
    <property type="match status" value="1"/>
</dbReference>
<dbReference type="AlphaFoldDB" id="A0A2W0HB09"/>
<name>A0A2W0HB09_9BACI</name>
<dbReference type="InterPro" id="IPR036291">
    <property type="entry name" value="NAD(P)-bd_dom_sf"/>
</dbReference>
<proteinExistence type="predicted"/>
<dbReference type="OrthoDB" id="9803892at2"/>
<dbReference type="Pfam" id="PF13460">
    <property type="entry name" value="NAD_binding_10"/>
    <property type="match status" value="1"/>
</dbReference>
<dbReference type="InterPro" id="IPR016040">
    <property type="entry name" value="NAD(P)-bd_dom"/>
</dbReference>
<gene>
    <name evidence="2" type="ORF">CR205_10925</name>
</gene>
<dbReference type="PANTHER" id="PTHR15020">
    <property type="entry name" value="FLAVIN REDUCTASE-RELATED"/>
    <property type="match status" value="1"/>
</dbReference>
<comment type="caution">
    <text evidence="2">The sequence shown here is derived from an EMBL/GenBank/DDBJ whole genome shotgun (WGS) entry which is preliminary data.</text>
</comment>
<dbReference type="Proteomes" id="UP000248066">
    <property type="component" value="Unassembled WGS sequence"/>
</dbReference>
<dbReference type="Gene3D" id="3.40.50.720">
    <property type="entry name" value="NAD(P)-binding Rossmann-like Domain"/>
    <property type="match status" value="1"/>
</dbReference>